<dbReference type="Proteomes" id="UP001281761">
    <property type="component" value="Unassembled WGS sequence"/>
</dbReference>
<proteinExistence type="predicted"/>
<accession>A0ABQ9YGD0</accession>
<gene>
    <name evidence="2" type="ORF">BLNAU_2252</name>
</gene>
<feature type="region of interest" description="Disordered" evidence="1">
    <location>
        <begin position="282"/>
        <end position="312"/>
    </location>
</feature>
<dbReference type="InterPro" id="IPR036915">
    <property type="entry name" value="Cyclin-like_sf"/>
</dbReference>
<keyword evidence="3" id="KW-1185">Reference proteome</keyword>
<feature type="compositionally biased region" description="Basic residues" evidence="1">
    <location>
        <begin position="302"/>
        <end position="312"/>
    </location>
</feature>
<name>A0ABQ9YGD0_9EUKA</name>
<protein>
    <submittedName>
        <fullName evidence="2">Uncharacterized protein</fullName>
    </submittedName>
</protein>
<comment type="caution">
    <text evidence="2">The sequence shown here is derived from an EMBL/GenBank/DDBJ whole genome shotgun (WGS) entry which is preliminary data.</text>
</comment>
<feature type="region of interest" description="Disordered" evidence="1">
    <location>
        <begin position="17"/>
        <end position="44"/>
    </location>
</feature>
<organism evidence="2 3">
    <name type="scientific">Blattamonas nauphoetae</name>
    <dbReference type="NCBI Taxonomy" id="2049346"/>
    <lineage>
        <taxon>Eukaryota</taxon>
        <taxon>Metamonada</taxon>
        <taxon>Preaxostyla</taxon>
        <taxon>Oxymonadida</taxon>
        <taxon>Blattamonas</taxon>
    </lineage>
</organism>
<evidence type="ECO:0000313" key="2">
    <source>
        <dbReference type="EMBL" id="KAK2962817.1"/>
    </source>
</evidence>
<evidence type="ECO:0000256" key="1">
    <source>
        <dbReference type="SAM" id="MobiDB-lite"/>
    </source>
</evidence>
<feature type="compositionally biased region" description="Basic and acidic residues" evidence="1">
    <location>
        <begin position="285"/>
        <end position="295"/>
    </location>
</feature>
<sequence length="312" mass="35918">MINVSVENVENLNNFPSVKDSHYSPPSYSQSISKRSPIDQNIKSSPYSNEILRRKRNNETFDITFILLCGRKMQRDHRMRYECYSCLKIVDVFINKSSLRELGFAIDEAFDTVQDIIRRLPNPITEKDIQTLSAALIQKLSDFVDRCERNKNTNSPLVAKDVQDIQQLLPAVLRNLAAVYRLTPAETIHGNILVLRLYNALTPNPEYEFIILNPVPTLLTCFFLAIKLNRDGTYPTSKVAKLFSVLPEDFKHFERLVISALDFNLQVSESEFESILPEMLYPQSSDRRPSRRESQRSPITSSKHKANMRICS</sequence>
<evidence type="ECO:0000313" key="3">
    <source>
        <dbReference type="Proteomes" id="UP001281761"/>
    </source>
</evidence>
<dbReference type="EMBL" id="JARBJD010000009">
    <property type="protein sequence ID" value="KAK2962817.1"/>
    <property type="molecule type" value="Genomic_DNA"/>
</dbReference>
<reference evidence="2 3" key="1">
    <citation type="journal article" date="2022" name="bioRxiv">
        <title>Genomics of Preaxostyla Flagellates Illuminates Evolutionary Transitions and the Path Towards Mitochondrial Loss.</title>
        <authorList>
            <person name="Novak L.V.F."/>
            <person name="Treitli S.C."/>
            <person name="Pyrih J."/>
            <person name="Halakuc P."/>
            <person name="Pipaliya S.V."/>
            <person name="Vacek V."/>
            <person name="Brzon O."/>
            <person name="Soukal P."/>
            <person name="Eme L."/>
            <person name="Dacks J.B."/>
            <person name="Karnkowska A."/>
            <person name="Elias M."/>
            <person name="Hampl V."/>
        </authorList>
    </citation>
    <scope>NUCLEOTIDE SEQUENCE [LARGE SCALE GENOMIC DNA]</scope>
    <source>
        <strain evidence="2">NAU3</strain>
        <tissue evidence="2">Gut</tissue>
    </source>
</reference>
<dbReference type="Gene3D" id="1.10.472.10">
    <property type="entry name" value="Cyclin-like"/>
    <property type="match status" value="1"/>
</dbReference>
<dbReference type="SUPFAM" id="SSF47954">
    <property type="entry name" value="Cyclin-like"/>
    <property type="match status" value="1"/>
</dbReference>
<feature type="compositionally biased region" description="Polar residues" evidence="1">
    <location>
        <begin position="24"/>
        <end position="44"/>
    </location>
</feature>